<accession>A0A7C9J4X8</accession>
<protein>
    <recommendedName>
        <fullName evidence="3">DUF3077 domain-containing protein</fullName>
    </recommendedName>
</protein>
<dbReference type="AlphaFoldDB" id="A0A7C9J4X8"/>
<evidence type="ECO:0000313" key="1">
    <source>
        <dbReference type="EMBL" id="MYZ51171.1"/>
    </source>
</evidence>
<evidence type="ECO:0008006" key="3">
    <source>
        <dbReference type="Google" id="ProtNLM"/>
    </source>
</evidence>
<evidence type="ECO:0000313" key="2">
    <source>
        <dbReference type="Proteomes" id="UP000481947"/>
    </source>
</evidence>
<comment type="caution">
    <text evidence="1">The sequence shown here is derived from an EMBL/GenBank/DDBJ whole genome shotgun (WGS) entry which is preliminary data.</text>
</comment>
<organism evidence="1 2">
    <name type="scientific">Malikia spinosa</name>
    <dbReference type="NCBI Taxonomy" id="86180"/>
    <lineage>
        <taxon>Bacteria</taxon>
        <taxon>Pseudomonadati</taxon>
        <taxon>Pseudomonadota</taxon>
        <taxon>Betaproteobacteria</taxon>
        <taxon>Burkholderiales</taxon>
        <taxon>Comamonadaceae</taxon>
        <taxon>Malikia</taxon>
    </lineage>
</organism>
<dbReference type="Proteomes" id="UP000481947">
    <property type="component" value="Unassembled WGS sequence"/>
</dbReference>
<reference evidence="1 2" key="1">
    <citation type="submission" date="2019-09" db="EMBL/GenBank/DDBJ databases">
        <title>Identification of Malikia spinosa a prominent benzene-, toluene-, and ethylbenzene-degrading bacterium: enrichment, isolation and whole genome sequencing.</title>
        <authorList>
            <person name="Tancsics A."/>
            <person name="Revesz F."/>
            <person name="Kriszt B."/>
        </authorList>
    </citation>
    <scope>NUCLEOTIDE SEQUENCE [LARGE SCALE GENOMIC DNA]</scope>
    <source>
        <strain evidence="1 2">AB6</strain>
    </source>
</reference>
<dbReference type="RefSeq" id="WP_161124295.1">
    <property type="nucleotide sequence ID" value="NZ_VYSB01000002.1"/>
</dbReference>
<proteinExistence type="predicted"/>
<dbReference type="EMBL" id="VYSB01000002">
    <property type="protein sequence ID" value="MYZ51171.1"/>
    <property type="molecule type" value="Genomic_DNA"/>
</dbReference>
<gene>
    <name evidence="1" type="ORF">F5985_03220</name>
</gene>
<sequence length="91" mass="9251">MTKVIPLVRTAAPSITASRCAAPSLSILDNTTDPAMIALHVQAENALSFALGLLRKPQGTAADLERATARAVRAATLLKRACAAQAVGGAA</sequence>
<name>A0A7C9J4X8_9BURK</name>